<dbReference type="HAMAP" id="MF_02070">
    <property type="entry name" value="TagA_TarA"/>
    <property type="match status" value="1"/>
</dbReference>
<proteinExistence type="inferred from homology"/>
<dbReference type="PANTHER" id="PTHR34136">
    <property type="match status" value="1"/>
</dbReference>
<evidence type="ECO:0000313" key="6">
    <source>
        <dbReference type="EMBL" id="MDQ0215922.1"/>
    </source>
</evidence>
<dbReference type="CDD" id="cd06533">
    <property type="entry name" value="Glyco_transf_WecG_TagA"/>
    <property type="match status" value="1"/>
</dbReference>
<evidence type="ECO:0000313" key="7">
    <source>
        <dbReference type="Proteomes" id="UP001237207"/>
    </source>
</evidence>
<dbReference type="PANTHER" id="PTHR34136:SF1">
    <property type="entry name" value="UDP-N-ACETYL-D-MANNOSAMINURONIC ACID TRANSFERASE"/>
    <property type="match status" value="1"/>
</dbReference>
<dbReference type="InterPro" id="IPR034714">
    <property type="entry name" value="TagA_TarA"/>
</dbReference>
<evidence type="ECO:0000256" key="2">
    <source>
        <dbReference type="ARBA" id="ARBA00022679"/>
    </source>
</evidence>
<organism evidence="6 7">
    <name type="scientific">Oikeobacillus pervagus</name>
    <dbReference type="NCBI Taxonomy" id="1325931"/>
    <lineage>
        <taxon>Bacteria</taxon>
        <taxon>Bacillati</taxon>
        <taxon>Bacillota</taxon>
        <taxon>Bacilli</taxon>
        <taxon>Bacillales</taxon>
        <taxon>Bacillaceae</taxon>
        <taxon>Oikeobacillus</taxon>
    </lineage>
</organism>
<evidence type="ECO:0000256" key="5">
    <source>
        <dbReference type="HAMAP-Rule" id="MF_02070"/>
    </source>
</evidence>
<dbReference type="Pfam" id="PF03808">
    <property type="entry name" value="Glyco_tran_WecG"/>
    <property type="match status" value="1"/>
</dbReference>
<evidence type="ECO:0000256" key="3">
    <source>
        <dbReference type="ARBA" id="ARBA00022944"/>
    </source>
</evidence>
<dbReference type="RefSeq" id="WP_307257920.1">
    <property type="nucleotide sequence ID" value="NZ_JAUSUC010000030.1"/>
</dbReference>
<gene>
    <name evidence="6" type="ORF">J2S13_002342</name>
</gene>
<comment type="similarity">
    <text evidence="5">Belongs to the glycosyltransferase 26 family. TagA/TarA subfamily.</text>
</comment>
<sequence length="236" mass="26940">MKENYLGVDVCSLTYDEITSSLFHKIENSQKSFIVAINPEKIMKAQTDENLRGLLNKADYQIPDGIGVILASKIRGGNIRERVTGIDMMITLCREAEKRGKSIFLYGAKPGIADQAKIQLEKQFPKLHIAGTMHGYEKDEEVVKKTINEANPDIIFVALGSPTQEYWIIRHMDKLAPKVYQGVGGSFDVISGNLKRAPLFFQRLGLEWFYRLIKEPSRWRRQLILPKFLIKALKEK</sequence>
<dbReference type="NCBIfam" id="TIGR00696">
    <property type="entry name" value="wecG_tagA_cpsF"/>
    <property type="match status" value="1"/>
</dbReference>
<accession>A0AAJ1T2D8</accession>
<comment type="function">
    <text evidence="5">Catalyzes the conversion of GlcNAc-PP-undecaprenol into ManNAc-GlcNAc-PP-undecaprenol, the first committed lipid intermediate in the de novo synthesis of teichoic acid.</text>
</comment>
<reference evidence="6" key="1">
    <citation type="submission" date="2023-07" db="EMBL/GenBank/DDBJ databases">
        <title>Genomic Encyclopedia of Type Strains, Phase IV (KMG-IV): sequencing the most valuable type-strain genomes for metagenomic binning, comparative biology and taxonomic classification.</title>
        <authorList>
            <person name="Goeker M."/>
        </authorList>
    </citation>
    <scope>NUCLEOTIDE SEQUENCE</scope>
    <source>
        <strain evidence="6">DSM 23947</strain>
    </source>
</reference>
<dbReference type="AlphaFoldDB" id="A0AAJ1T2D8"/>
<comment type="catalytic activity">
    <reaction evidence="5">
        <text>UDP-N-acetyl-alpha-D-mannosamine + N-acetyl-alpha-D-glucosaminyl-di-trans,octa-cis-undecaprenyl diphosphate = N-acetyl-beta-D-mannosaminyl-(1-&gt;4)-N-acetyl-alpha-D-glucosaminyl di-trans,octa-cis-undecaprenyl diphosphate + UDP + H(+)</text>
        <dbReference type="Rhea" id="RHEA:16053"/>
        <dbReference type="ChEBI" id="CHEBI:15378"/>
        <dbReference type="ChEBI" id="CHEBI:58223"/>
        <dbReference type="ChEBI" id="CHEBI:62959"/>
        <dbReference type="ChEBI" id="CHEBI:68623"/>
        <dbReference type="ChEBI" id="CHEBI:132210"/>
        <dbReference type="EC" id="2.4.1.187"/>
    </reaction>
</comment>
<dbReference type="InterPro" id="IPR004629">
    <property type="entry name" value="WecG_TagA_CpsF"/>
</dbReference>
<keyword evidence="7" id="KW-1185">Reference proteome</keyword>
<comment type="pathway">
    <text evidence="5">Cell wall biogenesis; teichoic acid biosynthesis.</text>
</comment>
<protein>
    <recommendedName>
        <fullName evidence="5">N-acetylglucosaminyldiphosphoundecaprenol N-acetyl-beta-D-mannosaminyltransferase</fullName>
        <ecNumber evidence="5">2.4.1.187</ecNumber>
    </recommendedName>
    <alternativeName>
        <fullName evidence="5">N-acetylmannosaminyltransferase</fullName>
    </alternativeName>
    <alternativeName>
        <fullName evidence="5">UDP-N-acetylmannosamine transferase</fullName>
    </alternativeName>
    <alternativeName>
        <fullName evidence="5">UDP-N-acetylmannosamine:N-acetylglucosaminyl pyrophosphorylundecaprenol N-acetylmannosaminyltransferase</fullName>
    </alternativeName>
</protein>
<comment type="caution">
    <text evidence="6">The sequence shown here is derived from an EMBL/GenBank/DDBJ whole genome shotgun (WGS) entry which is preliminary data.</text>
</comment>
<dbReference type="EC" id="2.4.1.187" evidence="5"/>
<keyword evidence="3 5" id="KW-0777">Teichoic acid biosynthesis</keyword>
<dbReference type="GO" id="GO:0019350">
    <property type="term" value="P:teichoic acid biosynthetic process"/>
    <property type="evidence" value="ECO:0007669"/>
    <property type="project" value="UniProtKB-UniRule"/>
</dbReference>
<dbReference type="EMBL" id="JAUSUC010000030">
    <property type="protein sequence ID" value="MDQ0215922.1"/>
    <property type="molecule type" value="Genomic_DNA"/>
</dbReference>
<dbReference type="GO" id="GO:0071555">
    <property type="term" value="P:cell wall organization"/>
    <property type="evidence" value="ECO:0007669"/>
    <property type="project" value="UniProtKB-KW"/>
</dbReference>
<keyword evidence="2 5" id="KW-0808">Transferase</keyword>
<keyword evidence="1 5" id="KW-0328">Glycosyltransferase</keyword>
<dbReference type="GO" id="GO:0047244">
    <property type="term" value="F:N-acetylglucosaminyldiphosphoundecaprenol N-acetyl-beta-D-mannosaminyltransferase activity"/>
    <property type="evidence" value="ECO:0007669"/>
    <property type="project" value="UniProtKB-UniRule"/>
</dbReference>
<keyword evidence="4 5" id="KW-0961">Cell wall biogenesis/degradation</keyword>
<evidence type="ECO:0000256" key="4">
    <source>
        <dbReference type="ARBA" id="ARBA00023316"/>
    </source>
</evidence>
<dbReference type="Proteomes" id="UP001237207">
    <property type="component" value="Unassembled WGS sequence"/>
</dbReference>
<evidence type="ECO:0000256" key="1">
    <source>
        <dbReference type="ARBA" id="ARBA00022676"/>
    </source>
</evidence>
<name>A0AAJ1T2D8_9BACI</name>